<keyword evidence="2" id="KW-1185">Reference proteome</keyword>
<comment type="caution">
    <text evidence="1">The sequence shown here is derived from an EMBL/GenBank/DDBJ whole genome shotgun (WGS) entry which is preliminary data.</text>
</comment>
<evidence type="ECO:0000313" key="1">
    <source>
        <dbReference type="EMBL" id="CAB4030727.1"/>
    </source>
</evidence>
<proteinExistence type="predicted"/>
<dbReference type="OrthoDB" id="5954650at2759"/>
<feature type="non-terminal residue" evidence="1">
    <location>
        <position position="134"/>
    </location>
</feature>
<sequence length="134" mass="14705">MANCLPSNCSFHEILQTECGSSRGIDTHVLLSECKADISAHLVSCHLSHCLNVTESDLILARAGIRGLSSTHLAPMTICPKHRHLLGRFWRPPKSCQYPNHSGKKTSVAGRHVINWQMAEEIYLLFGISTAVGS</sequence>
<evidence type="ECO:0000313" key="2">
    <source>
        <dbReference type="Proteomes" id="UP001152795"/>
    </source>
</evidence>
<dbReference type="AlphaFoldDB" id="A0A7D9LDL1"/>
<accession>A0A7D9LDL1</accession>
<dbReference type="Proteomes" id="UP001152795">
    <property type="component" value="Unassembled WGS sequence"/>
</dbReference>
<protein>
    <submittedName>
        <fullName evidence="1">Uncharacterized protein</fullName>
    </submittedName>
</protein>
<name>A0A7D9LDL1_PARCT</name>
<organism evidence="1 2">
    <name type="scientific">Paramuricea clavata</name>
    <name type="common">Red gorgonian</name>
    <name type="synonym">Violescent sea-whip</name>
    <dbReference type="NCBI Taxonomy" id="317549"/>
    <lineage>
        <taxon>Eukaryota</taxon>
        <taxon>Metazoa</taxon>
        <taxon>Cnidaria</taxon>
        <taxon>Anthozoa</taxon>
        <taxon>Octocorallia</taxon>
        <taxon>Malacalcyonacea</taxon>
        <taxon>Plexauridae</taxon>
        <taxon>Paramuricea</taxon>
    </lineage>
</organism>
<reference evidence="1" key="1">
    <citation type="submission" date="2020-04" db="EMBL/GenBank/DDBJ databases">
        <authorList>
            <person name="Alioto T."/>
            <person name="Alioto T."/>
            <person name="Gomez Garrido J."/>
        </authorList>
    </citation>
    <scope>NUCLEOTIDE SEQUENCE</scope>
    <source>
        <strain evidence="1">A484AB</strain>
    </source>
</reference>
<gene>
    <name evidence="1" type="ORF">PACLA_8A082838</name>
</gene>
<dbReference type="EMBL" id="CACRXK020017094">
    <property type="protein sequence ID" value="CAB4030727.1"/>
    <property type="molecule type" value="Genomic_DNA"/>
</dbReference>